<evidence type="ECO:0000313" key="1">
    <source>
        <dbReference type="EMBL" id="KAK9943357.1"/>
    </source>
</evidence>
<name>A0AAW1Y395_RUBAR</name>
<reference evidence="1 2" key="1">
    <citation type="journal article" date="2023" name="G3 (Bethesda)">
        <title>A chromosome-length genome assembly and annotation of blackberry (Rubus argutus, cv. 'Hillquist').</title>
        <authorList>
            <person name="Bruna T."/>
            <person name="Aryal R."/>
            <person name="Dudchenko O."/>
            <person name="Sargent D.J."/>
            <person name="Mead D."/>
            <person name="Buti M."/>
            <person name="Cavallini A."/>
            <person name="Hytonen T."/>
            <person name="Andres J."/>
            <person name="Pham M."/>
            <person name="Weisz D."/>
            <person name="Mascagni F."/>
            <person name="Usai G."/>
            <person name="Natali L."/>
            <person name="Bassil N."/>
            <person name="Fernandez G.E."/>
            <person name="Lomsadze A."/>
            <person name="Armour M."/>
            <person name="Olukolu B."/>
            <person name="Poorten T."/>
            <person name="Britton C."/>
            <person name="Davik J."/>
            <person name="Ashrafi H."/>
            <person name="Aiden E.L."/>
            <person name="Borodovsky M."/>
            <person name="Worthington M."/>
        </authorList>
    </citation>
    <scope>NUCLEOTIDE SEQUENCE [LARGE SCALE GENOMIC DNA]</scope>
    <source>
        <strain evidence="1">PI 553951</strain>
    </source>
</reference>
<organism evidence="1 2">
    <name type="scientific">Rubus argutus</name>
    <name type="common">Southern blackberry</name>
    <dbReference type="NCBI Taxonomy" id="59490"/>
    <lineage>
        <taxon>Eukaryota</taxon>
        <taxon>Viridiplantae</taxon>
        <taxon>Streptophyta</taxon>
        <taxon>Embryophyta</taxon>
        <taxon>Tracheophyta</taxon>
        <taxon>Spermatophyta</taxon>
        <taxon>Magnoliopsida</taxon>
        <taxon>eudicotyledons</taxon>
        <taxon>Gunneridae</taxon>
        <taxon>Pentapetalae</taxon>
        <taxon>rosids</taxon>
        <taxon>fabids</taxon>
        <taxon>Rosales</taxon>
        <taxon>Rosaceae</taxon>
        <taxon>Rosoideae</taxon>
        <taxon>Rosoideae incertae sedis</taxon>
        <taxon>Rubus</taxon>
    </lineage>
</organism>
<evidence type="ECO:0000313" key="2">
    <source>
        <dbReference type="Proteomes" id="UP001457282"/>
    </source>
</evidence>
<comment type="caution">
    <text evidence="1">The sequence shown here is derived from an EMBL/GenBank/DDBJ whole genome shotgun (WGS) entry which is preliminary data.</text>
</comment>
<protein>
    <submittedName>
        <fullName evidence="1">Uncharacterized protein</fullName>
    </submittedName>
</protein>
<sequence length="127" mass="13522">MIGLCPDPFAPPSSPFQNFSHHPCSAASPVPRCSEPELSLLGVDPISRQLSAFPAHYGVSATIPGRVTLDVASLLYSKRCCQSHRSHATNSGLNPVDLSILCQASPRRYHQAVAAVVPKSLSAFQEA</sequence>
<dbReference type="EMBL" id="JBEDUW010000002">
    <property type="protein sequence ID" value="KAK9943357.1"/>
    <property type="molecule type" value="Genomic_DNA"/>
</dbReference>
<accession>A0AAW1Y395</accession>
<keyword evidence="2" id="KW-1185">Reference proteome</keyword>
<dbReference type="AlphaFoldDB" id="A0AAW1Y395"/>
<dbReference type="Proteomes" id="UP001457282">
    <property type="component" value="Unassembled WGS sequence"/>
</dbReference>
<gene>
    <name evidence="1" type="ORF">M0R45_008967</name>
</gene>
<proteinExistence type="predicted"/>